<dbReference type="PIRSF" id="PIRSF000137">
    <property type="entry name" value="Alcohol_oxidase"/>
    <property type="match status" value="1"/>
</dbReference>
<sequence>MDNTNNAIKTYDYIICGGGTAGCALASRLAEDPKLSILLIEAGPPNDKVPASAIPAAVSQVLGTDADWNIQSEPCKELNNRKLHLGRGKFLGGSSGCNGTLCIRGVKQDYDDWGVEGWSGEDMFQYMKKTETFQNKPWFDADMKSHGTNGPLTTAPHDPAPISSLVLNSFQSKGLPFRPDMFTTGETANGCGHVVRTIYKGVRTTSVDYFGKEKQHPNIEILTGHYVDRILLETGSDGIVRASGVKIQDAGGEVKTIQARIEIIMTAGAYGSPAILLRSGIGPQEELSQLGIESKVNLPGVGKNLMDHLVMLSFYEVSKPDVTNDHLIWHTGAREKTAQEYKASRTGFFSQFPFGVFAFARLDERLKDSEIWQKTNQTNGRDPMGTTENQPHVEFWNTECYSPKYMFKDFPPDGHYAFAMATTFYSPRSLGEVTITSTNPTANPRVQHNYLSDPLDMLIFSEGCRLANEIALEGVGTKDIIVGSWPAAHGHDKYTTREDWQQAIRQRADTCYHPGGSCKMGKGSDESAVVDEQLRVRGIANLRIADASIFPTLPSGHPQMAVFAVAEKAADLIKGK</sequence>
<evidence type="ECO:0000313" key="8">
    <source>
        <dbReference type="EMBL" id="KAF2204315.1"/>
    </source>
</evidence>
<dbReference type="OrthoDB" id="269227at2759"/>
<evidence type="ECO:0000313" key="9">
    <source>
        <dbReference type="Proteomes" id="UP000799536"/>
    </source>
</evidence>
<keyword evidence="9" id="KW-1185">Reference proteome</keyword>
<feature type="active site" description="Proton acceptor" evidence="5">
    <location>
        <position position="557"/>
    </location>
</feature>
<keyword evidence="4 6" id="KW-0274">FAD</keyword>
<dbReference type="Pfam" id="PF00732">
    <property type="entry name" value="GMC_oxred_N"/>
    <property type="match status" value="1"/>
</dbReference>
<dbReference type="PROSITE" id="PS00624">
    <property type="entry name" value="GMC_OXRED_2"/>
    <property type="match status" value="1"/>
</dbReference>
<dbReference type="InterPro" id="IPR012132">
    <property type="entry name" value="GMC_OxRdtase"/>
</dbReference>
<dbReference type="Gene3D" id="3.30.560.10">
    <property type="entry name" value="Glucose Oxidase, domain 3"/>
    <property type="match status" value="1"/>
</dbReference>
<evidence type="ECO:0000256" key="6">
    <source>
        <dbReference type="PIRSR" id="PIRSR000137-2"/>
    </source>
</evidence>
<evidence type="ECO:0000256" key="4">
    <source>
        <dbReference type="ARBA" id="ARBA00022827"/>
    </source>
</evidence>
<dbReference type="Proteomes" id="UP000799536">
    <property type="component" value="Unassembled WGS sequence"/>
</dbReference>
<gene>
    <name evidence="8" type="ORF">GQ43DRAFT_469187</name>
</gene>
<organism evidence="8 9">
    <name type="scientific">Delitschia confertaspora ATCC 74209</name>
    <dbReference type="NCBI Taxonomy" id="1513339"/>
    <lineage>
        <taxon>Eukaryota</taxon>
        <taxon>Fungi</taxon>
        <taxon>Dikarya</taxon>
        <taxon>Ascomycota</taxon>
        <taxon>Pezizomycotina</taxon>
        <taxon>Dothideomycetes</taxon>
        <taxon>Pleosporomycetidae</taxon>
        <taxon>Pleosporales</taxon>
        <taxon>Delitschiaceae</taxon>
        <taxon>Delitschia</taxon>
    </lineage>
</organism>
<dbReference type="GO" id="GO:0050660">
    <property type="term" value="F:flavin adenine dinucleotide binding"/>
    <property type="evidence" value="ECO:0007669"/>
    <property type="project" value="InterPro"/>
</dbReference>
<dbReference type="SUPFAM" id="SSF51905">
    <property type="entry name" value="FAD/NAD(P)-binding domain"/>
    <property type="match status" value="1"/>
</dbReference>
<evidence type="ECO:0000256" key="5">
    <source>
        <dbReference type="PIRSR" id="PIRSR000137-1"/>
    </source>
</evidence>
<feature type="domain" description="Glucose-methanol-choline oxidoreductase N-terminal" evidence="7">
    <location>
        <begin position="268"/>
        <end position="282"/>
    </location>
</feature>
<feature type="active site" description="Proton donor" evidence="5">
    <location>
        <position position="513"/>
    </location>
</feature>
<reference evidence="8" key="1">
    <citation type="journal article" date="2020" name="Stud. Mycol.">
        <title>101 Dothideomycetes genomes: a test case for predicting lifestyles and emergence of pathogens.</title>
        <authorList>
            <person name="Haridas S."/>
            <person name="Albert R."/>
            <person name="Binder M."/>
            <person name="Bloem J."/>
            <person name="Labutti K."/>
            <person name="Salamov A."/>
            <person name="Andreopoulos B."/>
            <person name="Baker S."/>
            <person name="Barry K."/>
            <person name="Bills G."/>
            <person name="Bluhm B."/>
            <person name="Cannon C."/>
            <person name="Castanera R."/>
            <person name="Culley D."/>
            <person name="Daum C."/>
            <person name="Ezra D."/>
            <person name="Gonzalez J."/>
            <person name="Henrissat B."/>
            <person name="Kuo A."/>
            <person name="Liang C."/>
            <person name="Lipzen A."/>
            <person name="Lutzoni F."/>
            <person name="Magnuson J."/>
            <person name="Mondo S."/>
            <person name="Nolan M."/>
            <person name="Ohm R."/>
            <person name="Pangilinan J."/>
            <person name="Park H.-J."/>
            <person name="Ramirez L."/>
            <person name="Alfaro M."/>
            <person name="Sun H."/>
            <person name="Tritt A."/>
            <person name="Yoshinaga Y."/>
            <person name="Zwiers L.-H."/>
            <person name="Turgeon B."/>
            <person name="Goodwin S."/>
            <person name="Spatafora J."/>
            <person name="Crous P."/>
            <person name="Grigoriev I."/>
        </authorList>
    </citation>
    <scope>NUCLEOTIDE SEQUENCE</scope>
    <source>
        <strain evidence="8">ATCC 74209</strain>
    </source>
</reference>
<feature type="binding site" evidence="6">
    <location>
        <position position="227"/>
    </location>
    <ligand>
        <name>FAD</name>
        <dbReference type="ChEBI" id="CHEBI:57692"/>
    </ligand>
</feature>
<dbReference type="PANTHER" id="PTHR11552:SF147">
    <property type="entry name" value="CHOLINE DEHYDROGENASE, MITOCHONDRIAL"/>
    <property type="match status" value="1"/>
</dbReference>
<dbReference type="EMBL" id="ML993879">
    <property type="protein sequence ID" value="KAF2204315.1"/>
    <property type="molecule type" value="Genomic_DNA"/>
</dbReference>
<comment type="similarity">
    <text evidence="2">Belongs to the GMC oxidoreductase family.</text>
</comment>
<dbReference type="GO" id="GO:0016614">
    <property type="term" value="F:oxidoreductase activity, acting on CH-OH group of donors"/>
    <property type="evidence" value="ECO:0007669"/>
    <property type="project" value="InterPro"/>
</dbReference>
<dbReference type="Gene3D" id="3.50.50.60">
    <property type="entry name" value="FAD/NAD(P)-binding domain"/>
    <property type="match status" value="1"/>
</dbReference>
<dbReference type="Pfam" id="PF05199">
    <property type="entry name" value="GMC_oxred_C"/>
    <property type="match status" value="1"/>
</dbReference>
<protein>
    <submittedName>
        <fullName evidence="8">Alcohol oxidase</fullName>
    </submittedName>
</protein>
<comment type="cofactor">
    <cofactor evidence="1 6">
        <name>FAD</name>
        <dbReference type="ChEBI" id="CHEBI:57692"/>
    </cofactor>
</comment>
<accession>A0A9P4JSF2</accession>
<evidence type="ECO:0000259" key="7">
    <source>
        <dbReference type="PROSITE" id="PS00624"/>
    </source>
</evidence>
<dbReference type="AlphaFoldDB" id="A0A9P4JSF2"/>
<name>A0A9P4JSF2_9PLEO</name>
<evidence type="ECO:0000256" key="2">
    <source>
        <dbReference type="ARBA" id="ARBA00010790"/>
    </source>
</evidence>
<dbReference type="SUPFAM" id="SSF54373">
    <property type="entry name" value="FAD-linked reductases, C-terminal domain"/>
    <property type="match status" value="1"/>
</dbReference>
<dbReference type="InterPro" id="IPR007867">
    <property type="entry name" value="GMC_OxRtase_C"/>
</dbReference>
<evidence type="ECO:0000256" key="3">
    <source>
        <dbReference type="ARBA" id="ARBA00022630"/>
    </source>
</evidence>
<proteinExistence type="inferred from homology"/>
<keyword evidence="3" id="KW-0285">Flavoprotein</keyword>
<feature type="binding site" evidence="6">
    <location>
        <begin position="558"/>
        <end position="559"/>
    </location>
    <ligand>
        <name>FAD</name>
        <dbReference type="ChEBI" id="CHEBI:57692"/>
    </ligand>
</feature>
<evidence type="ECO:0000256" key="1">
    <source>
        <dbReference type="ARBA" id="ARBA00001974"/>
    </source>
</evidence>
<dbReference type="InterPro" id="IPR036188">
    <property type="entry name" value="FAD/NAD-bd_sf"/>
</dbReference>
<dbReference type="InterPro" id="IPR000172">
    <property type="entry name" value="GMC_OxRdtase_N"/>
</dbReference>
<comment type="caution">
    <text evidence="8">The sequence shown here is derived from an EMBL/GenBank/DDBJ whole genome shotgun (WGS) entry which is preliminary data.</text>
</comment>
<dbReference type="PANTHER" id="PTHR11552">
    <property type="entry name" value="GLUCOSE-METHANOL-CHOLINE GMC OXIDOREDUCTASE"/>
    <property type="match status" value="1"/>
</dbReference>